<sequence length="398" mass="44306">MSGTVIGHQMFTIEQIELIRRLRNSGITKEQVVKAFDSLERLDKEFGSLYNVPRTSASIQNNHNNSPSNGSLNNIPRTFTSSHSSLTSAQPSSELTVSLNSDSSSTTTLSSQTAVVNLERNTGVSSAIVQNLVQTVSQGQSLPRHQIPHHIQQSYRDQPFIHQQQSEQVPLHAYTSNQGNQSIHKSNHSGVLHTALLNAQPQQSDCTVERGIKRQHSECVDFDGIESPLSFDDDGNSITGLNSLTEEEFDNTTSQEHGRLAADVKLISSQNMAVVDQFLQGNYHEIPEKSFQSVMNAYLSYRKSLINTLQSKSRARHLPDREKVTTHIILNWFANRRKEVKRIAREEGISTSSVVLPSRISTHKNSTSSSDIKTSPDQPHSDYDHIDNTETLLIALTI</sequence>
<feature type="compositionally biased region" description="Polar residues" evidence="1">
    <location>
        <begin position="360"/>
        <end position="378"/>
    </location>
</feature>
<organism evidence="3 4">
    <name type="scientific">Tegillarca granosa</name>
    <name type="common">Malaysian cockle</name>
    <name type="synonym">Anadara granosa</name>
    <dbReference type="NCBI Taxonomy" id="220873"/>
    <lineage>
        <taxon>Eukaryota</taxon>
        <taxon>Metazoa</taxon>
        <taxon>Spiralia</taxon>
        <taxon>Lophotrochozoa</taxon>
        <taxon>Mollusca</taxon>
        <taxon>Bivalvia</taxon>
        <taxon>Autobranchia</taxon>
        <taxon>Pteriomorphia</taxon>
        <taxon>Arcoida</taxon>
        <taxon>Arcoidea</taxon>
        <taxon>Arcidae</taxon>
        <taxon>Tegillarca</taxon>
    </lineage>
</organism>
<dbReference type="Pfam" id="PF04814">
    <property type="entry name" value="HNF-1_N"/>
    <property type="match status" value="1"/>
</dbReference>
<accession>A0ABQ9EIQ2</accession>
<feature type="compositionally biased region" description="Polar residues" evidence="1">
    <location>
        <begin position="56"/>
        <end position="91"/>
    </location>
</feature>
<feature type="region of interest" description="Disordered" evidence="1">
    <location>
        <begin position="56"/>
        <end position="106"/>
    </location>
</feature>
<dbReference type="PANTHER" id="PTHR14618">
    <property type="entry name" value="HOMEODOX-CONTAINING PROTEIN 1 HMBOX1"/>
    <property type="match status" value="1"/>
</dbReference>
<proteinExistence type="predicted"/>
<gene>
    <name evidence="3" type="ORF">KUTeg_017388</name>
</gene>
<evidence type="ECO:0000313" key="4">
    <source>
        <dbReference type="Proteomes" id="UP001217089"/>
    </source>
</evidence>
<dbReference type="Gene3D" id="1.10.10.60">
    <property type="entry name" value="Homeodomain-like"/>
    <property type="match status" value="1"/>
</dbReference>
<evidence type="ECO:0000256" key="1">
    <source>
        <dbReference type="SAM" id="MobiDB-lite"/>
    </source>
</evidence>
<reference evidence="3 4" key="1">
    <citation type="submission" date="2022-12" db="EMBL/GenBank/DDBJ databases">
        <title>Chromosome-level genome of Tegillarca granosa.</title>
        <authorList>
            <person name="Kim J."/>
        </authorList>
    </citation>
    <scope>NUCLEOTIDE SEQUENCE [LARGE SCALE GENOMIC DNA]</scope>
    <source>
        <strain evidence="3">Teg-2019</strain>
        <tissue evidence="3">Adductor muscle</tissue>
    </source>
</reference>
<keyword evidence="4" id="KW-1185">Reference proteome</keyword>
<dbReference type="InterPro" id="IPR044866">
    <property type="entry name" value="HNF_P1"/>
</dbReference>
<protein>
    <recommendedName>
        <fullName evidence="2">HNF-p1 domain-containing protein</fullName>
    </recommendedName>
</protein>
<dbReference type="InterPro" id="IPR040363">
    <property type="entry name" value="HMBOX1"/>
</dbReference>
<evidence type="ECO:0000259" key="2">
    <source>
        <dbReference type="PROSITE" id="PS51937"/>
    </source>
</evidence>
<dbReference type="InterPro" id="IPR006899">
    <property type="entry name" value="HNF-1_N"/>
</dbReference>
<feature type="region of interest" description="Disordered" evidence="1">
    <location>
        <begin position="360"/>
        <end position="384"/>
    </location>
</feature>
<comment type="caution">
    <text evidence="3">The sequence shown here is derived from an EMBL/GenBank/DDBJ whole genome shotgun (WGS) entry which is preliminary data.</text>
</comment>
<dbReference type="PANTHER" id="PTHR14618:SF0">
    <property type="entry name" value="HOMEOBOX-CONTAINING PROTEIN 1"/>
    <property type="match status" value="1"/>
</dbReference>
<dbReference type="EMBL" id="JARBDR010000890">
    <property type="protein sequence ID" value="KAJ8305060.1"/>
    <property type="molecule type" value="Genomic_DNA"/>
</dbReference>
<feature type="compositionally biased region" description="Low complexity" evidence="1">
    <location>
        <begin position="92"/>
        <end position="106"/>
    </location>
</feature>
<feature type="domain" description="HNF-p1" evidence="2">
    <location>
        <begin position="7"/>
        <end position="38"/>
    </location>
</feature>
<dbReference type="PROSITE" id="PS51937">
    <property type="entry name" value="HNF_P1"/>
    <property type="match status" value="1"/>
</dbReference>
<name>A0ABQ9EIQ2_TEGGR</name>
<evidence type="ECO:0000313" key="3">
    <source>
        <dbReference type="EMBL" id="KAJ8305060.1"/>
    </source>
</evidence>
<dbReference type="Proteomes" id="UP001217089">
    <property type="component" value="Unassembled WGS sequence"/>
</dbReference>